<dbReference type="EMBL" id="ML996114">
    <property type="protein sequence ID" value="KAF2737650.1"/>
    <property type="molecule type" value="Genomic_DNA"/>
</dbReference>
<feature type="transmembrane region" description="Helical" evidence="1">
    <location>
        <begin position="183"/>
        <end position="202"/>
    </location>
</feature>
<dbReference type="Proteomes" id="UP000799444">
    <property type="component" value="Unassembled WGS sequence"/>
</dbReference>
<dbReference type="PANTHER" id="PTHR36205:SF3">
    <property type="entry name" value="MAJOR FACILITATOR SUPERFAMILY TRANSPORTER"/>
    <property type="match status" value="1"/>
</dbReference>
<evidence type="ECO:0008006" key="4">
    <source>
        <dbReference type="Google" id="ProtNLM"/>
    </source>
</evidence>
<keyword evidence="1" id="KW-1133">Transmembrane helix</keyword>
<reference evidence="2" key="1">
    <citation type="journal article" date="2020" name="Stud. Mycol.">
        <title>101 Dothideomycetes genomes: a test case for predicting lifestyles and emergence of pathogens.</title>
        <authorList>
            <person name="Haridas S."/>
            <person name="Albert R."/>
            <person name="Binder M."/>
            <person name="Bloem J."/>
            <person name="Labutti K."/>
            <person name="Salamov A."/>
            <person name="Andreopoulos B."/>
            <person name="Baker S."/>
            <person name="Barry K."/>
            <person name="Bills G."/>
            <person name="Bluhm B."/>
            <person name="Cannon C."/>
            <person name="Castanera R."/>
            <person name="Culley D."/>
            <person name="Daum C."/>
            <person name="Ezra D."/>
            <person name="Gonzalez J."/>
            <person name="Henrissat B."/>
            <person name="Kuo A."/>
            <person name="Liang C."/>
            <person name="Lipzen A."/>
            <person name="Lutzoni F."/>
            <person name="Magnuson J."/>
            <person name="Mondo S."/>
            <person name="Nolan M."/>
            <person name="Ohm R."/>
            <person name="Pangilinan J."/>
            <person name="Park H.-J."/>
            <person name="Ramirez L."/>
            <person name="Alfaro M."/>
            <person name="Sun H."/>
            <person name="Tritt A."/>
            <person name="Yoshinaga Y."/>
            <person name="Zwiers L.-H."/>
            <person name="Turgeon B."/>
            <person name="Goodwin S."/>
            <person name="Spatafora J."/>
            <person name="Crous P."/>
            <person name="Grigoriev I."/>
        </authorList>
    </citation>
    <scope>NUCLEOTIDE SEQUENCE</scope>
    <source>
        <strain evidence="2">CBS 125425</strain>
    </source>
</reference>
<dbReference type="InterPro" id="IPR021822">
    <property type="entry name" value="DUF3405"/>
</dbReference>
<keyword evidence="1" id="KW-0472">Membrane</keyword>
<evidence type="ECO:0000256" key="1">
    <source>
        <dbReference type="SAM" id="Phobius"/>
    </source>
</evidence>
<organism evidence="2 3">
    <name type="scientific">Polyplosphaeria fusca</name>
    <dbReference type="NCBI Taxonomy" id="682080"/>
    <lineage>
        <taxon>Eukaryota</taxon>
        <taxon>Fungi</taxon>
        <taxon>Dikarya</taxon>
        <taxon>Ascomycota</taxon>
        <taxon>Pezizomycotina</taxon>
        <taxon>Dothideomycetes</taxon>
        <taxon>Pleosporomycetidae</taxon>
        <taxon>Pleosporales</taxon>
        <taxon>Tetraplosphaeriaceae</taxon>
        <taxon>Polyplosphaeria</taxon>
    </lineage>
</organism>
<sequence length="839" mass="96726">MIMLAAVVGGGSRPKPVRGAASPLGTHPGRSCRSMLCEPTPPITSGEGTLHSFPVPCRRLFLLTPRDNLAASAYTPDSPPNQHVQTPDTRVDLAADAAVVSSPTRTRTHASTAIAIAIMSSRFSGIKLNPRNLFVRTRFQYDKLPTDSQTSSPLFGTPLIKSWKQRNPWTDRRLRPRMSFSRIVMILVTAVLLASMLGTGIYKGKMRGGPHGHNERVRYHWERYPRLKGFFNGIRTLVPANDWVPEQVWAKSAETGAPEDWMKQKWPQVADNKEPPMDPVPFNPYPDWTSDAYLKNHDEVKACYLDEAETVELPDIYAYPGIPQNMTAPFFGSLEELGMNDKVCFERFGRLGPYGYSYSREEGGLGMSGKSESAGADKIWSFEKKVDYRNADWGAAQKRCYEKNKVRYTKNQTQKAATEGEEAPKPKEKVSRHAYILRTWTGYKYSDYQILTIRAMINELALKSGGEYDIHFLLHVKDDSIPIWSSEEIYRKTIEDNLPKEFWGMATLWSEQQMRMYYPEPYPNNVYNHAKAPIHSVYRSAHFPLQWFSQVHPEYDFYWNWEMDLRFSGHYWEFNNRIGEWAKQQPRKGMWERSSRYYIPELHGSWRNFTEMVEEEMYASDEKPVYGPPKFENTGMLPTPEEVTPPGTDQEDNYEWGVGEEADIITFNPIFDPAKTNWVFRDDVTGYDLDLPEPPRRCAIITVARLSKRLLDIMHRETYLMKHHMFPEMWPPTVAFHHGLKAVYAPHAVYFDHNWPLEVIDGVFNHPPKPTDSVFGWGEHNQLGNSFYYNAGFSSEWWRRWLGSRENDRGGPDHEENGSGRLCMKSTLFHPVKFERGSE</sequence>
<evidence type="ECO:0000313" key="3">
    <source>
        <dbReference type="Proteomes" id="UP000799444"/>
    </source>
</evidence>
<dbReference type="AlphaFoldDB" id="A0A9P4R603"/>
<evidence type="ECO:0000313" key="2">
    <source>
        <dbReference type="EMBL" id="KAF2737650.1"/>
    </source>
</evidence>
<proteinExistence type="predicted"/>
<keyword evidence="1" id="KW-0812">Transmembrane</keyword>
<comment type="caution">
    <text evidence="2">The sequence shown here is derived from an EMBL/GenBank/DDBJ whole genome shotgun (WGS) entry which is preliminary data.</text>
</comment>
<accession>A0A9P4R603</accession>
<gene>
    <name evidence="2" type="ORF">EJ04DRAFT_520950</name>
</gene>
<protein>
    <recommendedName>
        <fullName evidence="4">Major facilitator superfamily transporter</fullName>
    </recommendedName>
</protein>
<dbReference type="OrthoDB" id="3353407at2759"/>
<keyword evidence="3" id="KW-1185">Reference proteome</keyword>
<dbReference type="PANTHER" id="PTHR36205">
    <property type="entry name" value="CHROMOSOME 19, WHOLE GENOME SHOTGUN SEQUENCE"/>
    <property type="match status" value="1"/>
</dbReference>
<dbReference type="Pfam" id="PF11885">
    <property type="entry name" value="DUF3405"/>
    <property type="match status" value="1"/>
</dbReference>
<name>A0A9P4R603_9PLEO</name>